<reference evidence="1 2" key="1">
    <citation type="journal article" date="2022" name="Allergy">
        <title>Genome assembly and annotation of Periplaneta americana reveal a comprehensive cockroach allergen profile.</title>
        <authorList>
            <person name="Wang L."/>
            <person name="Xiong Q."/>
            <person name="Saelim N."/>
            <person name="Wang L."/>
            <person name="Nong W."/>
            <person name="Wan A.T."/>
            <person name="Shi M."/>
            <person name="Liu X."/>
            <person name="Cao Q."/>
            <person name="Hui J.H.L."/>
            <person name="Sookrung N."/>
            <person name="Leung T.F."/>
            <person name="Tungtrongchitr A."/>
            <person name="Tsui S.K.W."/>
        </authorList>
    </citation>
    <scope>NUCLEOTIDE SEQUENCE [LARGE SCALE GENOMIC DNA]</scope>
    <source>
        <strain evidence="1">PWHHKU_190912</strain>
    </source>
</reference>
<accession>A0ABQ8RWZ4</accession>
<dbReference type="SUPFAM" id="SSF53098">
    <property type="entry name" value="Ribonuclease H-like"/>
    <property type="match status" value="1"/>
</dbReference>
<dbReference type="Proteomes" id="UP001148838">
    <property type="component" value="Unassembled WGS sequence"/>
</dbReference>
<proteinExistence type="predicted"/>
<comment type="caution">
    <text evidence="1">The sequence shown here is derived from an EMBL/GenBank/DDBJ whole genome shotgun (WGS) entry which is preliminary data.</text>
</comment>
<protein>
    <submittedName>
        <fullName evidence="1">Uncharacterized protein</fullName>
    </submittedName>
</protein>
<evidence type="ECO:0000313" key="2">
    <source>
        <dbReference type="Proteomes" id="UP001148838"/>
    </source>
</evidence>
<sequence>MVGEKKGFLGRLKNVLVERNILNKVHAIHCILHQEALCAKSVPLKSVLDIVVKIINKIKGSALKHRQFRQLLKDLGESTEVMKYFCDVRWLSRGSMLRRFFDLREVVVTFMREQGMEIKELSDKTWICDLAYLCDICEHLNNLNVRLQGRQKNVVAMYSTLQAFTRKLTLLMEHLNESQLQYFPCLQSLPNIAPHKLNNYIEMLNILKQEFCETQIS</sequence>
<dbReference type="PANTHER" id="PTHR45913">
    <property type="entry name" value="EPM2A-INTERACTING PROTEIN 1"/>
    <property type="match status" value="1"/>
</dbReference>
<name>A0ABQ8RWZ4_PERAM</name>
<organism evidence="1 2">
    <name type="scientific">Periplaneta americana</name>
    <name type="common">American cockroach</name>
    <name type="synonym">Blatta americana</name>
    <dbReference type="NCBI Taxonomy" id="6978"/>
    <lineage>
        <taxon>Eukaryota</taxon>
        <taxon>Metazoa</taxon>
        <taxon>Ecdysozoa</taxon>
        <taxon>Arthropoda</taxon>
        <taxon>Hexapoda</taxon>
        <taxon>Insecta</taxon>
        <taxon>Pterygota</taxon>
        <taxon>Neoptera</taxon>
        <taxon>Polyneoptera</taxon>
        <taxon>Dictyoptera</taxon>
        <taxon>Blattodea</taxon>
        <taxon>Blattoidea</taxon>
        <taxon>Blattidae</taxon>
        <taxon>Blattinae</taxon>
        <taxon>Periplaneta</taxon>
    </lineage>
</organism>
<gene>
    <name evidence="1" type="ORF">ANN_27042</name>
</gene>
<dbReference type="InterPro" id="IPR012337">
    <property type="entry name" value="RNaseH-like_sf"/>
</dbReference>
<keyword evidence="2" id="KW-1185">Reference proteome</keyword>
<evidence type="ECO:0000313" key="1">
    <source>
        <dbReference type="EMBL" id="KAJ4426231.1"/>
    </source>
</evidence>
<dbReference type="EMBL" id="JAJSOF020000040">
    <property type="protein sequence ID" value="KAJ4426231.1"/>
    <property type="molecule type" value="Genomic_DNA"/>
</dbReference>
<dbReference type="PANTHER" id="PTHR45913:SF5">
    <property type="entry name" value="GENERAL TRANSCRIPTION FACTOR II-I REPEAT DOMAIN-CONTAINING PROTEIN 2A-LIKE PROTEIN"/>
    <property type="match status" value="1"/>
</dbReference>